<feature type="modified residue" description="4-aspartylphosphate" evidence="2">
    <location>
        <position position="53"/>
    </location>
</feature>
<evidence type="ECO:0000313" key="5">
    <source>
        <dbReference type="Proteomes" id="UP000623250"/>
    </source>
</evidence>
<accession>A0A8I1KIV9</accession>
<dbReference type="PANTHER" id="PTHR44591:SF25">
    <property type="entry name" value="CHEMOTAXIS TWO-COMPONENT RESPONSE REGULATOR"/>
    <property type="match status" value="1"/>
</dbReference>
<dbReference type="SUPFAM" id="SSF52172">
    <property type="entry name" value="CheY-like"/>
    <property type="match status" value="1"/>
</dbReference>
<keyword evidence="1 2" id="KW-0597">Phosphoprotein</keyword>
<proteinExistence type="predicted"/>
<name>A0A8I1KIV9_9HYPH</name>
<keyword evidence="5" id="KW-1185">Reference proteome</keyword>
<sequence length="122" mass="12916">MSKTILAIDDSPSVLQMVSLTLSSAGFRVVEAVDGADGYAKAVANPIDAVITDLNMPRLNGLEFIRKYRSHPSSAGVPVIFLSTESDVTSKNEAKAAGATGWIVKPFKQDQILAILKKVLGA</sequence>
<evidence type="ECO:0000256" key="1">
    <source>
        <dbReference type="ARBA" id="ARBA00022553"/>
    </source>
</evidence>
<dbReference type="InterPro" id="IPR011006">
    <property type="entry name" value="CheY-like_superfamily"/>
</dbReference>
<dbReference type="AlphaFoldDB" id="A0A8I1KIV9"/>
<dbReference type="PROSITE" id="PS50110">
    <property type="entry name" value="RESPONSE_REGULATORY"/>
    <property type="match status" value="1"/>
</dbReference>
<dbReference type="Gene3D" id="3.40.50.2300">
    <property type="match status" value="1"/>
</dbReference>
<feature type="domain" description="Response regulatory" evidence="3">
    <location>
        <begin position="4"/>
        <end position="120"/>
    </location>
</feature>
<organism evidence="4 5">
    <name type="scientific">Rhodomicrobium udaipurense</name>
    <dbReference type="NCBI Taxonomy" id="1202716"/>
    <lineage>
        <taxon>Bacteria</taxon>
        <taxon>Pseudomonadati</taxon>
        <taxon>Pseudomonadota</taxon>
        <taxon>Alphaproteobacteria</taxon>
        <taxon>Hyphomicrobiales</taxon>
        <taxon>Hyphomicrobiaceae</taxon>
        <taxon>Rhodomicrobium</taxon>
    </lineage>
</organism>
<dbReference type="Proteomes" id="UP000623250">
    <property type="component" value="Unassembled WGS sequence"/>
</dbReference>
<dbReference type="InterPro" id="IPR001789">
    <property type="entry name" value="Sig_transdc_resp-reg_receiver"/>
</dbReference>
<dbReference type="EMBL" id="JAEMUK010000002">
    <property type="protein sequence ID" value="MBJ7542154.1"/>
    <property type="molecule type" value="Genomic_DNA"/>
</dbReference>
<dbReference type="RefSeq" id="WP_037235416.1">
    <property type="nucleotide sequence ID" value="NZ_JAEMUK010000002.1"/>
</dbReference>
<protein>
    <submittedName>
        <fullName evidence="4">Response regulator</fullName>
    </submittedName>
</protein>
<dbReference type="PANTHER" id="PTHR44591">
    <property type="entry name" value="STRESS RESPONSE REGULATOR PROTEIN 1"/>
    <property type="match status" value="1"/>
</dbReference>
<evidence type="ECO:0000313" key="4">
    <source>
        <dbReference type="EMBL" id="MBJ7542154.1"/>
    </source>
</evidence>
<dbReference type="InterPro" id="IPR050595">
    <property type="entry name" value="Bact_response_regulator"/>
</dbReference>
<evidence type="ECO:0000256" key="2">
    <source>
        <dbReference type="PROSITE-ProRule" id="PRU00169"/>
    </source>
</evidence>
<gene>
    <name evidence="4" type="ORF">JDN41_01105</name>
</gene>
<dbReference type="SMART" id="SM00448">
    <property type="entry name" value="REC"/>
    <property type="match status" value="1"/>
</dbReference>
<dbReference type="GO" id="GO:0000160">
    <property type="term" value="P:phosphorelay signal transduction system"/>
    <property type="evidence" value="ECO:0007669"/>
    <property type="project" value="InterPro"/>
</dbReference>
<dbReference type="Pfam" id="PF00072">
    <property type="entry name" value="Response_reg"/>
    <property type="match status" value="1"/>
</dbReference>
<reference evidence="4 5" key="1">
    <citation type="submission" date="2020-12" db="EMBL/GenBank/DDBJ databases">
        <title>Revised draft genomes of Rhodomicrobium vannielii ATCC 17100 and Rhodomicrobium udaipurense JA643.</title>
        <authorList>
            <person name="Conners E.M."/>
            <person name="Davenport E.J."/>
            <person name="Bose A."/>
        </authorList>
    </citation>
    <scope>NUCLEOTIDE SEQUENCE [LARGE SCALE GENOMIC DNA]</scope>
    <source>
        <strain evidence="4 5">JA643</strain>
    </source>
</reference>
<comment type="caution">
    <text evidence="4">The sequence shown here is derived from an EMBL/GenBank/DDBJ whole genome shotgun (WGS) entry which is preliminary data.</text>
</comment>
<evidence type="ECO:0000259" key="3">
    <source>
        <dbReference type="PROSITE" id="PS50110"/>
    </source>
</evidence>